<evidence type="ECO:0000256" key="1">
    <source>
        <dbReference type="SAM" id="MobiDB-lite"/>
    </source>
</evidence>
<gene>
    <name evidence="2" type="ORF">Faunusvirus2_19</name>
</gene>
<reference evidence="2" key="1">
    <citation type="submission" date="2018-10" db="EMBL/GenBank/DDBJ databases">
        <title>Hidden diversity of soil giant viruses.</title>
        <authorList>
            <person name="Schulz F."/>
            <person name="Alteio L."/>
            <person name="Goudeau D."/>
            <person name="Ryan E.M."/>
            <person name="Malmstrom R.R."/>
            <person name="Blanchard J."/>
            <person name="Woyke T."/>
        </authorList>
    </citation>
    <scope>NUCLEOTIDE SEQUENCE</scope>
    <source>
        <strain evidence="2">FNV1</strain>
    </source>
</reference>
<evidence type="ECO:0000313" key="2">
    <source>
        <dbReference type="EMBL" id="AYV79072.1"/>
    </source>
</evidence>
<name>A0A3G4ZVZ5_9VIRU</name>
<feature type="compositionally biased region" description="Basic and acidic residues" evidence="1">
    <location>
        <begin position="265"/>
        <end position="283"/>
    </location>
</feature>
<protein>
    <submittedName>
        <fullName evidence="2">Uncharacterized protein</fullName>
    </submittedName>
</protein>
<dbReference type="EMBL" id="MK072133">
    <property type="protein sequence ID" value="AYV79072.1"/>
    <property type="molecule type" value="Genomic_DNA"/>
</dbReference>
<accession>A0A3G4ZVZ5</accession>
<feature type="region of interest" description="Disordered" evidence="1">
    <location>
        <begin position="264"/>
        <end position="283"/>
    </location>
</feature>
<organism evidence="2">
    <name type="scientific">Faunusvirus sp</name>
    <dbReference type="NCBI Taxonomy" id="2487766"/>
    <lineage>
        <taxon>Viruses</taxon>
        <taxon>Varidnaviria</taxon>
        <taxon>Bamfordvirae</taxon>
        <taxon>Nucleocytoviricota</taxon>
        <taxon>Megaviricetes</taxon>
        <taxon>Imitervirales</taxon>
        <taxon>Mimiviridae</taxon>
    </lineage>
</organism>
<sequence>MDTITETSRSALKLVLKKSARVKYLIDILINREVEFDKLDVVNALADDKSIVDQFTTCGKCRQYCVVYDGLCDKCSPLYILSTVDKFIEALNDTAHNVKFIMPSLAISKNKYMAQVYICYELLATKTSDTYQNIMQLVSRDDFETGIMKNSDMDKFITQNVTIDFNKLFADMRTHLFSIRVSNYERMMIKTYRADAERTDDDNSATVLRWIGTLQDNITKCYDMIKKTTRYVSHIDRDDVNKKIMNKYWECSSAVTNAKYKNKRPLSDADDIKSDKPAKQAKI</sequence>
<proteinExistence type="predicted"/>